<keyword evidence="4 7" id="KW-0812">Transmembrane</keyword>
<evidence type="ECO:0000256" key="6">
    <source>
        <dbReference type="ARBA" id="ARBA00023136"/>
    </source>
</evidence>
<organism evidence="9 10">
    <name type="scientific">Cohnella lupini</name>
    <dbReference type="NCBI Taxonomy" id="1294267"/>
    <lineage>
        <taxon>Bacteria</taxon>
        <taxon>Bacillati</taxon>
        <taxon>Bacillota</taxon>
        <taxon>Bacilli</taxon>
        <taxon>Bacillales</taxon>
        <taxon>Paenibacillaceae</taxon>
        <taxon>Cohnella</taxon>
    </lineage>
</organism>
<dbReference type="GO" id="GO:0005886">
    <property type="term" value="C:plasma membrane"/>
    <property type="evidence" value="ECO:0007669"/>
    <property type="project" value="UniProtKB-SubCell"/>
</dbReference>
<feature type="transmembrane region" description="Helical" evidence="7">
    <location>
        <begin position="300"/>
        <end position="319"/>
    </location>
</feature>
<feature type="transmembrane region" description="Helical" evidence="7">
    <location>
        <begin position="103"/>
        <end position="125"/>
    </location>
</feature>
<dbReference type="InterPro" id="IPR035906">
    <property type="entry name" value="MetI-like_sf"/>
</dbReference>
<dbReference type="SUPFAM" id="SSF161098">
    <property type="entry name" value="MetI-like"/>
    <property type="match status" value="1"/>
</dbReference>
<feature type="transmembrane region" description="Helical" evidence="7">
    <location>
        <begin position="137"/>
        <end position="158"/>
    </location>
</feature>
<dbReference type="GO" id="GO:0055085">
    <property type="term" value="P:transmembrane transport"/>
    <property type="evidence" value="ECO:0007669"/>
    <property type="project" value="InterPro"/>
</dbReference>
<dbReference type="EMBL" id="QRDY01000002">
    <property type="protein sequence ID" value="RED64904.1"/>
    <property type="molecule type" value="Genomic_DNA"/>
</dbReference>
<evidence type="ECO:0000313" key="10">
    <source>
        <dbReference type="Proteomes" id="UP000256869"/>
    </source>
</evidence>
<keyword evidence="5 7" id="KW-1133">Transmembrane helix</keyword>
<dbReference type="PANTHER" id="PTHR30193:SF44">
    <property type="entry name" value="LACTOSE TRANSPORT SYSTEM PERMEASE PROTEIN LACF"/>
    <property type="match status" value="1"/>
</dbReference>
<dbReference type="Proteomes" id="UP000256869">
    <property type="component" value="Unassembled WGS sequence"/>
</dbReference>
<gene>
    <name evidence="9" type="ORF">DFP95_102325</name>
</gene>
<dbReference type="InterPro" id="IPR000515">
    <property type="entry name" value="MetI-like"/>
</dbReference>
<feature type="transmembrane region" description="Helical" evidence="7">
    <location>
        <begin position="188"/>
        <end position="214"/>
    </location>
</feature>
<evidence type="ECO:0000256" key="4">
    <source>
        <dbReference type="ARBA" id="ARBA00022692"/>
    </source>
</evidence>
<evidence type="ECO:0000313" key="9">
    <source>
        <dbReference type="EMBL" id="RED64904.1"/>
    </source>
</evidence>
<keyword evidence="2 7" id="KW-0813">Transport</keyword>
<comment type="subcellular location">
    <subcellularLocation>
        <location evidence="1 7">Cell membrane</location>
        <topology evidence="1 7">Multi-pass membrane protein</topology>
    </subcellularLocation>
</comment>
<proteinExistence type="inferred from homology"/>
<feature type="transmembrane region" description="Helical" evidence="7">
    <location>
        <begin position="235"/>
        <end position="257"/>
    </location>
</feature>
<name>A0A3D9IT25_9BACL</name>
<dbReference type="PROSITE" id="PS50928">
    <property type="entry name" value="ABC_TM1"/>
    <property type="match status" value="1"/>
</dbReference>
<dbReference type="Pfam" id="PF00528">
    <property type="entry name" value="BPD_transp_1"/>
    <property type="match status" value="1"/>
</dbReference>
<evidence type="ECO:0000256" key="3">
    <source>
        <dbReference type="ARBA" id="ARBA00022475"/>
    </source>
</evidence>
<keyword evidence="3" id="KW-1003">Cell membrane</keyword>
<sequence>MAKLSNTESIDAVEQRLTLPGAAKKKRRTEWFYLKKNSELLLLLTPGALLLLIFSYLPMFGTVLAFKDFRYDKGFWGSEWIGFDNFKFFFVSDNAWLITRNTVGYGLVYMILTTVIALTFAILMNEMGKKWLRIHQTAMFIPYCLSWVVVSYLALALLDSSNGYLNKILEFFHMETHMWYLETKPWPYILISAYLWKNIGFSTLVYFAGIMGINQEYYEAAKIDGASRWQMATRITLPMLSTLIVVLLILAIGHIFVGDFGLHYFIPNNNGMTFPTTDIIDTYVFRALRVYGDIGMSTAIGLYQSIVGLVLVITANFVVRKISEENSLF</sequence>
<evidence type="ECO:0000259" key="8">
    <source>
        <dbReference type="PROSITE" id="PS50928"/>
    </source>
</evidence>
<evidence type="ECO:0000256" key="5">
    <source>
        <dbReference type="ARBA" id="ARBA00022989"/>
    </source>
</evidence>
<evidence type="ECO:0000256" key="1">
    <source>
        <dbReference type="ARBA" id="ARBA00004651"/>
    </source>
</evidence>
<dbReference type="PANTHER" id="PTHR30193">
    <property type="entry name" value="ABC TRANSPORTER PERMEASE PROTEIN"/>
    <property type="match status" value="1"/>
</dbReference>
<evidence type="ECO:0000256" key="7">
    <source>
        <dbReference type="RuleBase" id="RU363032"/>
    </source>
</evidence>
<reference evidence="9 10" key="1">
    <citation type="submission" date="2018-07" db="EMBL/GenBank/DDBJ databases">
        <title>Genomic Encyclopedia of Type Strains, Phase III (KMG-III): the genomes of soil and plant-associated and newly described type strains.</title>
        <authorList>
            <person name="Whitman W."/>
        </authorList>
    </citation>
    <scope>NUCLEOTIDE SEQUENCE [LARGE SCALE GENOMIC DNA]</scope>
    <source>
        <strain evidence="9 10">CECT 8236</strain>
    </source>
</reference>
<comment type="caution">
    <text evidence="9">The sequence shown here is derived from an EMBL/GenBank/DDBJ whole genome shotgun (WGS) entry which is preliminary data.</text>
</comment>
<keyword evidence="6 7" id="KW-0472">Membrane</keyword>
<dbReference type="InterPro" id="IPR051393">
    <property type="entry name" value="ABC_transporter_permease"/>
</dbReference>
<comment type="similarity">
    <text evidence="7">Belongs to the binding-protein-dependent transport system permease family.</text>
</comment>
<dbReference type="Gene3D" id="1.10.3720.10">
    <property type="entry name" value="MetI-like"/>
    <property type="match status" value="1"/>
</dbReference>
<feature type="transmembrane region" description="Helical" evidence="7">
    <location>
        <begin position="40"/>
        <end position="66"/>
    </location>
</feature>
<keyword evidence="10" id="KW-1185">Reference proteome</keyword>
<evidence type="ECO:0000256" key="2">
    <source>
        <dbReference type="ARBA" id="ARBA00022448"/>
    </source>
</evidence>
<dbReference type="RefSeq" id="WP_115991650.1">
    <property type="nucleotide sequence ID" value="NZ_QRDY01000002.1"/>
</dbReference>
<dbReference type="AlphaFoldDB" id="A0A3D9IT25"/>
<dbReference type="CDD" id="cd06261">
    <property type="entry name" value="TM_PBP2"/>
    <property type="match status" value="1"/>
</dbReference>
<dbReference type="OrthoDB" id="9785836at2"/>
<feature type="domain" description="ABC transmembrane type-1" evidence="8">
    <location>
        <begin position="99"/>
        <end position="315"/>
    </location>
</feature>
<accession>A0A3D9IT25</accession>
<protein>
    <submittedName>
        <fullName evidence="9">Putative aldouronate transport system permease protein</fullName>
    </submittedName>
</protein>